<keyword evidence="1" id="KW-0175">Coiled coil</keyword>
<dbReference type="Proteomes" id="UP000018895">
    <property type="component" value="Unassembled WGS sequence"/>
</dbReference>
<keyword evidence="3" id="KW-1185">Reference proteome</keyword>
<comment type="caution">
    <text evidence="2">The sequence shown here is derived from an EMBL/GenBank/DDBJ whole genome shotgun (WGS) entry which is preliminary data.</text>
</comment>
<sequence>MYKVEPNLKKLLNLTDWSIEQLITRYNDLLADLKFARNAFEFEKTSDIKTEMVFIKEEINNRKKAQIEEEAKKHREELELLIYSKK</sequence>
<feature type="coiled-coil region" evidence="1">
    <location>
        <begin position="19"/>
        <end position="84"/>
    </location>
</feature>
<organism evidence="2 3">
    <name type="scientific">Halalkalibacter hemicellulosilyticusJCM 9152</name>
    <dbReference type="NCBI Taxonomy" id="1236971"/>
    <lineage>
        <taxon>Bacteria</taxon>
        <taxon>Bacillati</taxon>
        <taxon>Bacillota</taxon>
        <taxon>Bacilli</taxon>
        <taxon>Bacillales</taxon>
        <taxon>Bacillaceae</taxon>
        <taxon>Halalkalibacter</taxon>
    </lineage>
</organism>
<evidence type="ECO:0000256" key="1">
    <source>
        <dbReference type="SAM" id="Coils"/>
    </source>
</evidence>
<name>W4QLD6_9BACI</name>
<dbReference type="AlphaFoldDB" id="W4QLD6"/>
<evidence type="ECO:0000313" key="3">
    <source>
        <dbReference type="Proteomes" id="UP000018895"/>
    </source>
</evidence>
<reference evidence="2" key="1">
    <citation type="journal article" date="2014" name="Genome Announc.">
        <title>Draft Genome Sequences of Three Alkaliphilic Bacillus Strains, Bacillus wakoensis JCM 9140T, Bacillus akibai JCM 9157T, and Bacillus hemicellulosilyticus JCM 9152T.</title>
        <authorList>
            <person name="Yuki M."/>
            <person name="Oshima K."/>
            <person name="Suda W."/>
            <person name="Oshida Y."/>
            <person name="Kitamura K."/>
            <person name="Iida T."/>
            <person name="Hattori M."/>
            <person name="Ohkuma M."/>
        </authorList>
    </citation>
    <scope>NUCLEOTIDE SEQUENCE [LARGE SCALE GENOMIC DNA]</scope>
    <source>
        <strain evidence="2">JCM 9152</strain>
    </source>
</reference>
<protein>
    <submittedName>
        <fullName evidence="2">Uncharacterized protein</fullName>
    </submittedName>
</protein>
<proteinExistence type="predicted"/>
<evidence type="ECO:0000313" key="2">
    <source>
        <dbReference type="EMBL" id="GAE32901.1"/>
    </source>
</evidence>
<dbReference type="RefSeq" id="WP_035347523.1">
    <property type="nucleotide sequence ID" value="NZ_BAUU01000060.1"/>
</dbReference>
<dbReference type="EMBL" id="BAUU01000060">
    <property type="protein sequence ID" value="GAE32901.1"/>
    <property type="molecule type" value="Genomic_DNA"/>
</dbReference>
<gene>
    <name evidence="2" type="ORF">JCM9152_4494</name>
</gene>
<dbReference type="OrthoDB" id="2938805at2"/>
<accession>W4QLD6</accession>